<dbReference type="PANTHER" id="PTHR11003">
    <property type="entry name" value="POTASSIUM CHANNEL, SUBFAMILY K"/>
    <property type="match status" value="1"/>
</dbReference>
<accession>A0A9P1G0Y5</accession>
<keyword evidence="3 10" id="KW-0812">Transmembrane</keyword>
<dbReference type="Pfam" id="PF07885">
    <property type="entry name" value="Ion_trans_2"/>
    <property type="match status" value="2"/>
</dbReference>
<dbReference type="InterPro" id="IPR011992">
    <property type="entry name" value="EF-hand-dom_pair"/>
</dbReference>
<dbReference type="GO" id="GO:0030322">
    <property type="term" value="P:stabilization of membrane potential"/>
    <property type="evidence" value="ECO:0007669"/>
    <property type="project" value="TreeGrafter"/>
</dbReference>
<keyword evidence="4" id="KW-0106">Calcium</keyword>
<evidence type="ECO:0000259" key="11">
    <source>
        <dbReference type="PROSITE" id="PS50222"/>
    </source>
</evidence>
<evidence type="ECO:0000256" key="10">
    <source>
        <dbReference type="SAM" id="Phobius"/>
    </source>
</evidence>
<dbReference type="InterPro" id="IPR013099">
    <property type="entry name" value="K_chnl_dom"/>
</dbReference>
<evidence type="ECO:0000256" key="9">
    <source>
        <dbReference type="SAM" id="MobiDB-lite"/>
    </source>
</evidence>
<feature type="transmembrane region" description="Helical" evidence="10">
    <location>
        <begin position="111"/>
        <end position="133"/>
    </location>
</feature>
<dbReference type="Proteomes" id="UP001152797">
    <property type="component" value="Unassembled WGS sequence"/>
</dbReference>
<keyword evidence="7 10" id="KW-0472">Membrane</keyword>
<evidence type="ECO:0000313" key="15">
    <source>
        <dbReference type="Proteomes" id="UP001152797"/>
    </source>
</evidence>
<evidence type="ECO:0000256" key="4">
    <source>
        <dbReference type="ARBA" id="ARBA00022837"/>
    </source>
</evidence>
<proteinExistence type="predicted"/>
<dbReference type="InterPro" id="IPR003280">
    <property type="entry name" value="2pore_dom_K_chnl"/>
</dbReference>
<dbReference type="EMBL" id="CAMXCT020002264">
    <property type="protein sequence ID" value="CAL1150294.1"/>
    <property type="molecule type" value="Genomic_DNA"/>
</dbReference>
<evidence type="ECO:0000256" key="6">
    <source>
        <dbReference type="ARBA" id="ARBA00023065"/>
    </source>
</evidence>
<feature type="region of interest" description="Disordered" evidence="9">
    <location>
        <begin position="1"/>
        <end position="25"/>
    </location>
</feature>
<dbReference type="GO" id="GO:0005737">
    <property type="term" value="C:cytoplasm"/>
    <property type="evidence" value="ECO:0007669"/>
    <property type="project" value="UniProtKB-ARBA"/>
</dbReference>
<keyword evidence="8" id="KW-0407">Ion channel</keyword>
<feature type="transmembrane region" description="Helical" evidence="10">
    <location>
        <begin position="212"/>
        <end position="232"/>
    </location>
</feature>
<dbReference type="InterPro" id="IPR018247">
    <property type="entry name" value="EF_Hand_1_Ca_BS"/>
</dbReference>
<evidence type="ECO:0000313" key="14">
    <source>
        <dbReference type="EMBL" id="CAL4784231.1"/>
    </source>
</evidence>
<dbReference type="GO" id="GO:0022841">
    <property type="term" value="F:potassium ion leak channel activity"/>
    <property type="evidence" value="ECO:0007669"/>
    <property type="project" value="TreeGrafter"/>
</dbReference>
<name>A0A9P1G0Y5_9DINO</name>
<evidence type="ECO:0000256" key="8">
    <source>
        <dbReference type="ARBA" id="ARBA00023303"/>
    </source>
</evidence>
<evidence type="ECO:0000256" key="5">
    <source>
        <dbReference type="ARBA" id="ARBA00022989"/>
    </source>
</evidence>
<dbReference type="SUPFAM" id="SSF81324">
    <property type="entry name" value="Voltage-gated potassium channels"/>
    <property type="match status" value="2"/>
</dbReference>
<dbReference type="SUPFAM" id="SSF47473">
    <property type="entry name" value="EF-hand"/>
    <property type="match status" value="1"/>
</dbReference>
<comment type="subcellular location">
    <subcellularLocation>
        <location evidence="1">Membrane</location>
        <topology evidence="1">Multi-pass membrane protein</topology>
    </subcellularLocation>
</comment>
<evidence type="ECO:0000313" key="12">
    <source>
        <dbReference type="EMBL" id="CAI3996919.1"/>
    </source>
</evidence>
<dbReference type="PROSITE" id="PS50222">
    <property type="entry name" value="EF_HAND_2"/>
    <property type="match status" value="1"/>
</dbReference>
<evidence type="ECO:0000256" key="3">
    <source>
        <dbReference type="ARBA" id="ARBA00022692"/>
    </source>
</evidence>
<dbReference type="GO" id="GO:0015271">
    <property type="term" value="F:outward rectifier potassium channel activity"/>
    <property type="evidence" value="ECO:0007669"/>
    <property type="project" value="TreeGrafter"/>
</dbReference>
<dbReference type="EMBL" id="CAMXCT010002264">
    <property type="protein sequence ID" value="CAI3996919.1"/>
    <property type="molecule type" value="Genomic_DNA"/>
</dbReference>
<dbReference type="GO" id="GO:0005886">
    <property type="term" value="C:plasma membrane"/>
    <property type="evidence" value="ECO:0007669"/>
    <property type="project" value="TreeGrafter"/>
</dbReference>
<comment type="caution">
    <text evidence="12">The sequence shown here is derived from an EMBL/GenBank/DDBJ whole genome shotgun (WGS) entry which is preliminary data.</text>
</comment>
<keyword evidence="2" id="KW-0813">Transport</keyword>
<reference evidence="12" key="1">
    <citation type="submission" date="2022-10" db="EMBL/GenBank/DDBJ databases">
        <authorList>
            <person name="Chen Y."/>
            <person name="Dougan E. K."/>
            <person name="Chan C."/>
            <person name="Rhodes N."/>
            <person name="Thang M."/>
        </authorList>
    </citation>
    <scope>NUCLEOTIDE SEQUENCE</scope>
</reference>
<dbReference type="InterPro" id="IPR002048">
    <property type="entry name" value="EF_hand_dom"/>
</dbReference>
<sequence length="468" mass="51926">MGHARHGAGRTLAVPHGSPQHDRETPLNSGIVPAGWYAELKRWFHCAFLVISYFGVGILFYSHVERKACEDDAEPMCTEPWSPVDSVYFVMVSMSTVGYGDLAPSTPVSRVFTLFFIIYGIVVPFASLASQLATVMDHASKYFQKVIAHCFGHRDLREWFRQADEMDEVLANAPGAIIFWVSNMFVPVMMFTTWQLFCACIFMVLQDLTFPLSLYHCVVTATTVGYGDVPIMEESRPFAVIHIGVGVALLGACIAEVPALFDIRSVQIRQLEILQRVLDVEMIMQLDRDGNGVDKLEFCIGILIEIGAELAGLPLQWEDIVPFIKQFEAFDVDKSGHLSTEDLELMASTMEANRSELRKQLSRQMSMRWHHREAVPVEGSVVESPHSPICSQASNASIASWVEMRQKSLTGREVSPVLAEISPEVETIRATAVASLPLVDLRQAVESRGSSLCSPSRTPGSIARQVSL</sequence>
<dbReference type="EMBL" id="CAMXCT030002264">
    <property type="protein sequence ID" value="CAL4784231.1"/>
    <property type="molecule type" value="Genomic_DNA"/>
</dbReference>
<dbReference type="Gene3D" id="1.10.287.70">
    <property type="match status" value="2"/>
</dbReference>
<gene>
    <name evidence="12" type="ORF">C1SCF055_LOCUS23351</name>
</gene>
<keyword evidence="15" id="KW-1185">Reference proteome</keyword>
<evidence type="ECO:0000313" key="13">
    <source>
        <dbReference type="EMBL" id="CAL1150294.1"/>
    </source>
</evidence>
<dbReference type="AlphaFoldDB" id="A0A9P1G0Y5"/>
<dbReference type="PANTHER" id="PTHR11003:SF291">
    <property type="entry name" value="IP11374P"/>
    <property type="match status" value="1"/>
</dbReference>
<keyword evidence="5 10" id="KW-1133">Transmembrane helix</keyword>
<feature type="domain" description="EF-hand" evidence="11">
    <location>
        <begin position="318"/>
        <end position="353"/>
    </location>
</feature>
<dbReference type="GO" id="GO:0005509">
    <property type="term" value="F:calcium ion binding"/>
    <property type="evidence" value="ECO:0007669"/>
    <property type="project" value="InterPro"/>
</dbReference>
<feature type="transmembrane region" description="Helical" evidence="10">
    <location>
        <begin position="238"/>
        <end position="261"/>
    </location>
</feature>
<reference evidence="13" key="2">
    <citation type="submission" date="2024-04" db="EMBL/GenBank/DDBJ databases">
        <authorList>
            <person name="Chen Y."/>
            <person name="Shah S."/>
            <person name="Dougan E. K."/>
            <person name="Thang M."/>
            <person name="Chan C."/>
        </authorList>
    </citation>
    <scope>NUCLEOTIDE SEQUENCE [LARGE SCALE GENOMIC DNA]</scope>
</reference>
<feature type="region of interest" description="Disordered" evidence="9">
    <location>
        <begin position="449"/>
        <end position="468"/>
    </location>
</feature>
<dbReference type="OrthoDB" id="433309at2759"/>
<feature type="transmembrane region" description="Helical" evidence="10">
    <location>
        <begin position="43"/>
        <end position="61"/>
    </location>
</feature>
<feature type="transmembrane region" description="Helical" evidence="10">
    <location>
        <begin position="177"/>
        <end position="205"/>
    </location>
</feature>
<dbReference type="PROSITE" id="PS00018">
    <property type="entry name" value="EF_HAND_1"/>
    <property type="match status" value="1"/>
</dbReference>
<dbReference type="PRINTS" id="PR01333">
    <property type="entry name" value="2POREKCHANEL"/>
</dbReference>
<keyword evidence="6" id="KW-0406">Ion transport</keyword>
<evidence type="ECO:0000256" key="7">
    <source>
        <dbReference type="ARBA" id="ARBA00023136"/>
    </source>
</evidence>
<evidence type="ECO:0000256" key="2">
    <source>
        <dbReference type="ARBA" id="ARBA00022448"/>
    </source>
</evidence>
<evidence type="ECO:0000256" key="1">
    <source>
        <dbReference type="ARBA" id="ARBA00004141"/>
    </source>
</evidence>
<protein>
    <submittedName>
        <fullName evidence="14">EF-hand domain-containing protein</fullName>
    </submittedName>
</protein>
<organism evidence="12">
    <name type="scientific">Cladocopium goreaui</name>
    <dbReference type="NCBI Taxonomy" id="2562237"/>
    <lineage>
        <taxon>Eukaryota</taxon>
        <taxon>Sar</taxon>
        <taxon>Alveolata</taxon>
        <taxon>Dinophyceae</taxon>
        <taxon>Suessiales</taxon>
        <taxon>Symbiodiniaceae</taxon>
        <taxon>Cladocopium</taxon>
    </lineage>
</organism>